<dbReference type="Proteomes" id="UP000188481">
    <property type="component" value="Unassembled WGS sequence"/>
</dbReference>
<evidence type="ECO:0000313" key="5">
    <source>
        <dbReference type="Proteomes" id="UP000188481"/>
    </source>
</evidence>
<dbReference type="InterPro" id="IPR010994">
    <property type="entry name" value="RuvA_2-like"/>
</dbReference>
<dbReference type="InterPro" id="IPR004509">
    <property type="entry name" value="Competence_ComEA_HhH"/>
</dbReference>
<dbReference type="InterPro" id="IPR003583">
    <property type="entry name" value="Hlx-hairpin-Hlx_DNA-bd_motif"/>
</dbReference>
<dbReference type="GO" id="GO:0015627">
    <property type="term" value="C:type II protein secretion system complex"/>
    <property type="evidence" value="ECO:0007669"/>
    <property type="project" value="TreeGrafter"/>
</dbReference>
<gene>
    <name evidence="4" type="ORF">BKK54_10965</name>
</gene>
<dbReference type="Gene3D" id="1.10.150.320">
    <property type="entry name" value="Photosystem II 12 kDa extrinsic protein"/>
    <property type="match status" value="1"/>
</dbReference>
<sequence length="182" mass="19865">MKSLKSLLSLTALALVVSGSAFANENAVTSFKKEAVTNINSISQNQKESMVEKAVSTKEQTKDLVKSAKESTKEKFDSTKEKVKSVKASNSSSMKEKTTEKLNSIKDKAKEEKDKVVSSAKININKADAETLQKLSGIGEKKAQAIIDYRNQVGKIKNVTELSKINGLGETTIEKISPYLTF</sequence>
<dbReference type="GO" id="GO:0003677">
    <property type="term" value="F:DNA binding"/>
    <property type="evidence" value="ECO:0007669"/>
    <property type="project" value="InterPro"/>
</dbReference>
<proteinExistence type="predicted"/>
<reference evidence="4 5" key="1">
    <citation type="submission" date="2016-10" db="EMBL/GenBank/DDBJ databases">
        <title>Rodentibacter gen. nov. and new species.</title>
        <authorList>
            <person name="Christensen H."/>
        </authorList>
    </citation>
    <scope>NUCLEOTIDE SEQUENCE [LARGE SCALE GENOMIC DNA]</scope>
    <source>
        <strain evidence="5">ppn416</strain>
    </source>
</reference>
<keyword evidence="5" id="KW-1185">Reference proteome</keyword>
<dbReference type="EMBL" id="MLHN01000032">
    <property type="protein sequence ID" value="OOF48400.1"/>
    <property type="molecule type" value="Genomic_DNA"/>
</dbReference>
<dbReference type="PANTHER" id="PTHR21180">
    <property type="entry name" value="ENDONUCLEASE/EXONUCLEASE/PHOSPHATASE FAMILY DOMAIN-CONTAINING PROTEIN 1"/>
    <property type="match status" value="1"/>
</dbReference>
<dbReference type="InterPro" id="IPR051675">
    <property type="entry name" value="Endo/Exo/Phosphatase_dom_1"/>
</dbReference>
<feature type="chain" id="PRO_5012934499" evidence="2">
    <location>
        <begin position="24"/>
        <end position="182"/>
    </location>
</feature>
<comment type="caution">
    <text evidence="4">The sequence shown here is derived from an EMBL/GenBank/DDBJ whole genome shotgun (WGS) entry which is preliminary data.</text>
</comment>
<dbReference type="NCBIfam" id="TIGR00426">
    <property type="entry name" value="competence protein ComEA helix-hairpin-helix repeat region"/>
    <property type="match status" value="1"/>
</dbReference>
<feature type="domain" description="Helix-hairpin-helix DNA-binding motif class 1" evidence="3">
    <location>
        <begin position="160"/>
        <end position="179"/>
    </location>
</feature>
<protein>
    <submittedName>
        <fullName evidence="4">Competence protein ComEA</fullName>
    </submittedName>
</protein>
<organism evidence="4 5">
    <name type="scientific">Rodentibacter genomosp. 1</name>
    <dbReference type="NCBI Taxonomy" id="1908264"/>
    <lineage>
        <taxon>Bacteria</taxon>
        <taxon>Pseudomonadati</taxon>
        <taxon>Pseudomonadota</taxon>
        <taxon>Gammaproteobacteria</taxon>
        <taxon>Pasteurellales</taxon>
        <taxon>Pasteurellaceae</taxon>
        <taxon>Rodentibacter</taxon>
    </lineage>
</organism>
<dbReference type="SUPFAM" id="SSF47781">
    <property type="entry name" value="RuvA domain 2-like"/>
    <property type="match status" value="1"/>
</dbReference>
<dbReference type="STRING" id="1908264.BKK54_10965"/>
<dbReference type="GO" id="GO:0015628">
    <property type="term" value="P:protein secretion by the type II secretion system"/>
    <property type="evidence" value="ECO:0007669"/>
    <property type="project" value="TreeGrafter"/>
</dbReference>
<feature type="region of interest" description="Disordered" evidence="1">
    <location>
        <begin position="53"/>
        <end position="102"/>
    </location>
</feature>
<dbReference type="GO" id="GO:0006281">
    <property type="term" value="P:DNA repair"/>
    <property type="evidence" value="ECO:0007669"/>
    <property type="project" value="InterPro"/>
</dbReference>
<dbReference type="AlphaFoldDB" id="A0A1V3J0V5"/>
<evidence type="ECO:0000313" key="4">
    <source>
        <dbReference type="EMBL" id="OOF48400.1"/>
    </source>
</evidence>
<dbReference type="SMART" id="SM00278">
    <property type="entry name" value="HhH1"/>
    <property type="match status" value="2"/>
</dbReference>
<name>A0A1V3J0V5_9PAST</name>
<accession>A0A1V3J0V5</accession>
<evidence type="ECO:0000259" key="3">
    <source>
        <dbReference type="SMART" id="SM00278"/>
    </source>
</evidence>
<feature type="domain" description="Helix-hairpin-helix DNA-binding motif class 1" evidence="3">
    <location>
        <begin position="130"/>
        <end position="149"/>
    </location>
</feature>
<dbReference type="PANTHER" id="PTHR21180:SF32">
    <property type="entry name" value="ENDONUCLEASE_EXONUCLEASE_PHOSPHATASE FAMILY DOMAIN-CONTAINING PROTEIN 1"/>
    <property type="match status" value="1"/>
</dbReference>
<evidence type="ECO:0000256" key="1">
    <source>
        <dbReference type="SAM" id="MobiDB-lite"/>
    </source>
</evidence>
<evidence type="ECO:0000256" key="2">
    <source>
        <dbReference type="SAM" id="SignalP"/>
    </source>
</evidence>
<feature type="compositionally biased region" description="Basic and acidic residues" evidence="1">
    <location>
        <begin position="53"/>
        <end position="84"/>
    </location>
</feature>
<feature type="signal peptide" evidence="2">
    <location>
        <begin position="1"/>
        <end position="23"/>
    </location>
</feature>
<dbReference type="RefSeq" id="WP_077543132.1">
    <property type="nucleotide sequence ID" value="NZ_MLHN01000032.1"/>
</dbReference>
<keyword evidence="2" id="KW-0732">Signal</keyword>
<dbReference type="Pfam" id="PF12836">
    <property type="entry name" value="HHH_3"/>
    <property type="match status" value="1"/>
</dbReference>